<protein>
    <submittedName>
        <fullName evidence="2">Uncharacterized protein</fullName>
    </submittedName>
</protein>
<reference evidence="2" key="1">
    <citation type="journal article" date="2019" name="bioRxiv">
        <title>The Genome of the Zebra Mussel, Dreissena polymorpha: A Resource for Invasive Species Research.</title>
        <authorList>
            <person name="McCartney M.A."/>
            <person name="Auch B."/>
            <person name="Kono T."/>
            <person name="Mallez S."/>
            <person name="Zhang Y."/>
            <person name="Obille A."/>
            <person name="Becker A."/>
            <person name="Abrahante J.E."/>
            <person name="Garbe J."/>
            <person name="Badalamenti J.P."/>
            <person name="Herman A."/>
            <person name="Mangelson H."/>
            <person name="Liachko I."/>
            <person name="Sullivan S."/>
            <person name="Sone E.D."/>
            <person name="Koren S."/>
            <person name="Silverstein K.A.T."/>
            <person name="Beckman K.B."/>
            <person name="Gohl D.M."/>
        </authorList>
    </citation>
    <scope>NUCLEOTIDE SEQUENCE</scope>
    <source>
        <strain evidence="2">Duluth1</strain>
        <tissue evidence="2">Whole animal</tissue>
    </source>
</reference>
<proteinExistence type="predicted"/>
<dbReference type="Proteomes" id="UP000828390">
    <property type="component" value="Unassembled WGS sequence"/>
</dbReference>
<evidence type="ECO:0000313" key="2">
    <source>
        <dbReference type="EMBL" id="KAH3796132.1"/>
    </source>
</evidence>
<accession>A0A9D4J5J8</accession>
<gene>
    <name evidence="2" type="ORF">DPMN_149699</name>
</gene>
<keyword evidence="3" id="KW-1185">Reference proteome</keyword>
<reference evidence="2" key="2">
    <citation type="submission" date="2020-11" db="EMBL/GenBank/DDBJ databases">
        <authorList>
            <person name="McCartney M.A."/>
            <person name="Auch B."/>
            <person name="Kono T."/>
            <person name="Mallez S."/>
            <person name="Becker A."/>
            <person name="Gohl D.M."/>
            <person name="Silverstein K.A.T."/>
            <person name="Koren S."/>
            <person name="Bechman K.B."/>
            <person name="Herman A."/>
            <person name="Abrahante J.E."/>
            <person name="Garbe J."/>
        </authorList>
    </citation>
    <scope>NUCLEOTIDE SEQUENCE</scope>
    <source>
        <strain evidence="2">Duluth1</strain>
        <tissue evidence="2">Whole animal</tissue>
    </source>
</reference>
<feature type="compositionally biased region" description="Polar residues" evidence="1">
    <location>
        <begin position="1"/>
        <end position="12"/>
    </location>
</feature>
<dbReference type="EMBL" id="JAIWYP010000007">
    <property type="protein sequence ID" value="KAH3796132.1"/>
    <property type="molecule type" value="Genomic_DNA"/>
</dbReference>
<comment type="caution">
    <text evidence="2">The sequence shown here is derived from an EMBL/GenBank/DDBJ whole genome shotgun (WGS) entry which is preliminary data.</text>
</comment>
<dbReference type="AlphaFoldDB" id="A0A9D4J5J8"/>
<evidence type="ECO:0000256" key="1">
    <source>
        <dbReference type="SAM" id="MobiDB-lite"/>
    </source>
</evidence>
<sequence length="57" mass="6321">MDLYMTQSSANRRTLDFTDEGRSLMKSRNRRGPRTDPLGTPEITGAMVEVAPSTTTC</sequence>
<feature type="region of interest" description="Disordered" evidence="1">
    <location>
        <begin position="1"/>
        <end position="42"/>
    </location>
</feature>
<name>A0A9D4J5J8_DREPO</name>
<evidence type="ECO:0000313" key="3">
    <source>
        <dbReference type="Proteomes" id="UP000828390"/>
    </source>
</evidence>
<organism evidence="2 3">
    <name type="scientific">Dreissena polymorpha</name>
    <name type="common">Zebra mussel</name>
    <name type="synonym">Mytilus polymorpha</name>
    <dbReference type="NCBI Taxonomy" id="45954"/>
    <lineage>
        <taxon>Eukaryota</taxon>
        <taxon>Metazoa</taxon>
        <taxon>Spiralia</taxon>
        <taxon>Lophotrochozoa</taxon>
        <taxon>Mollusca</taxon>
        <taxon>Bivalvia</taxon>
        <taxon>Autobranchia</taxon>
        <taxon>Heteroconchia</taxon>
        <taxon>Euheterodonta</taxon>
        <taxon>Imparidentia</taxon>
        <taxon>Neoheterodontei</taxon>
        <taxon>Myida</taxon>
        <taxon>Dreissenoidea</taxon>
        <taxon>Dreissenidae</taxon>
        <taxon>Dreissena</taxon>
    </lineage>
</organism>
<feature type="compositionally biased region" description="Basic and acidic residues" evidence="1">
    <location>
        <begin position="13"/>
        <end position="23"/>
    </location>
</feature>